<name>A0AAX3NX85_9GAMM</name>
<dbReference type="RefSeq" id="WP_275057475.1">
    <property type="nucleotide sequence ID" value="NZ_CP118988.1"/>
</dbReference>
<proteinExistence type="predicted"/>
<accession>A0AAX3NX85</accession>
<evidence type="ECO:0000313" key="1">
    <source>
        <dbReference type="EMBL" id="WED77467.1"/>
    </source>
</evidence>
<evidence type="ECO:0000313" key="2">
    <source>
        <dbReference type="Proteomes" id="UP001213721"/>
    </source>
</evidence>
<protein>
    <submittedName>
        <fullName evidence="1">Uncharacterized protein</fullName>
    </submittedName>
</protein>
<gene>
    <name evidence="1" type="ORF">PYU98_04240</name>
</gene>
<organism evidence="1 2">
    <name type="scientific">Aeromonas allosaccharophila</name>
    <dbReference type="NCBI Taxonomy" id="656"/>
    <lineage>
        <taxon>Bacteria</taxon>
        <taxon>Pseudomonadati</taxon>
        <taxon>Pseudomonadota</taxon>
        <taxon>Gammaproteobacteria</taxon>
        <taxon>Aeromonadales</taxon>
        <taxon>Aeromonadaceae</taxon>
        <taxon>Aeromonas</taxon>
    </lineage>
</organism>
<reference evidence="1" key="1">
    <citation type="submission" date="2023-02" db="EMBL/GenBank/DDBJ databases">
        <title>The sequence of Aeromonas allosaccharophila K520.</title>
        <authorList>
            <person name="Luo X."/>
        </authorList>
    </citation>
    <scope>NUCLEOTIDE SEQUENCE</scope>
    <source>
        <strain evidence="1">K520</strain>
    </source>
</reference>
<dbReference type="EMBL" id="CP118988">
    <property type="protein sequence ID" value="WED77467.1"/>
    <property type="molecule type" value="Genomic_DNA"/>
</dbReference>
<dbReference type="AlphaFoldDB" id="A0AAX3NX85"/>
<sequence length="107" mass="12755">MKPDNFAITIKAEMSKIGWSLNDFVIEYDKHHSYKSKLTVESLKKQLSRKTTNQALLKNYLDFIYKHDTWRKSDNIKPSFLNNHLEKEFVFEMTKISQSITKKLKKI</sequence>
<dbReference type="Proteomes" id="UP001213721">
    <property type="component" value="Chromosome"/>
</dbReference>